<evidence type="ECO:0000313" key="3">
    <source>
        <dbReference type="Proteomes" id="UP001153636"/>
    </source>
</evidence>
<reference evidence="2" key="1">
    <citation type="submission" date="2022-01" db="EMBL/GenBank/DDBJ databases">
        <authorList>
            <person name="King R."/>
        </authorList>
    </citation>
    <scope>NUCLEOTIDE SEQUENCE</scope>
</reference>
<accession>A0A9P0CXE7</accession>
<organism evidence="2 3">
    <name type="scientific">Psylliodes chrysocephalus</name>
    <dbReference type="NCBI Taxonomy" id="3402493"/>
    <lineage>
        <taxon>Eukaryota</taxon>
        <taxon>Metazoa</taxon>
        <taxon>Ecdysozoa</taxon>
        <taxon>Arthropoda</taxon>
        <taxon>Hexapoda</taxon>
        <taxon>Insecta</taxon>
        <taxon>Pterygota</taxon>
        <taxon>Neoptera</taxon>
        <taxon>Endopterygota</taxon>
        <taxon>Coleoptera</taxon>
        <taxon>Polyphaga</taxon>
        <taxon>Cucujiformia</taxon>
        <taxon>Chrysomeloidea</taxon>
        <taxon>Chrysomelidae</taxon>
        <taxon>Galerucinae</taxon>
        <taxon>Alticini</taxon>
        <taxon>Psylliodes</taxon>
    </lineage>
</organism>
<keyword evidence="3" id="KW-1185">Reference proteome</keyword>
<dbReference type="EMBL" id="OV651814">
    <property type="protein sequence ID" value="CAH1106427.1"/>
    <property type="molecule type" value="Genomic_DNA"/>
</dbReference>
<name>A0A9P0CXE7_9CUCU</name>
<feature type="compositionally biased region" description="Polar residues" evidence="1">
    <location>
        <begin position="176"/>
        <end position="191"/>
    </location>
</feature>
<gene>
    <name evidence="2" type="ORF">PSYICH_LOCUS6344</name>
</gene>
<sequence length="347" mass="38945">MFKKIFIYSVVFNIFQLTKSIRVEENDKDLPNNVSQEDYIDGRKRPQAGTSSGCNFKNKRIPVYKTDGSGRTFLDFAYVNVEYNINCGGGGGGTNYPSDNNYNANDVSQYHKPGFGGHHKPIFGGHHKPGFGGNHKPDAGFNPGFGQKPGHHGSGHTNRPFLSALFGNRPQHSDSQETNEPSVANNFATSSIFPSPQEFGQGLGDGISSFVQTIPQIAQSFQSLLPNFDNFQWPQFGSLFPGQNAPNTPLVENPSSIVPNDEIKPVHEEHDPITDPYKLRLRTGNNNYYSSYQNYRPRNKQEEYILGRTNVRRSDDANFQPRDYQKISTYLEEGIRHTENSNLRFPS</sequence>
<feature type="region of interest" description="Disordered" evidence="1">
    <location>
        <begin position="130"/>
        <end position="191"/>
    </location>
</feature>
<dbReference type="Proteomes" id="UP001153636">
    <property type="component" value="Chromosome 2"/>
</dbReference>
<evidence type="ECO:0000256" key="1">
    <source>
        <dbReference type="SAM" id="MobiDB-lite"/>
    </source>
</evidence>
<dbReference type="OrthoDB" id="6760434at2759"/>
<protein>
    <submittedName>
        <fullName evidence="2">Uncharacterized protein</fullName>
    </submittedName>
</protein>
<proteinExistence type="predicted"/>
<dbReference type="AlphaFoldDB" id="A0A9P0CXE7"/>
<evidence type="ECO:0000313" key="2">
    <source>
        <dbReference type="EMBL" id="CAH1106427.1"/>
    </source>
</evidence>